<reference evidence="3 4" key="1">
    <citation type="submission" date="2016-11" db="EMBL/GenBank/DDBJ databases">
        <authorList>
            <person name="Varghese N."/>
            <person name="Submissions S."/>
        </authorList>
    </citation>
    <scope>NUCLEOTIDE SEQUENCE [LARGE SCALE GENOMIC DNA]</scope>
    <source>
        <strain evidence="3 4">DSM 17919</strain>
    </source>
</reference>
<dbReference type="EMBL" id="FQZR01000003">
    <property type="protein sequence ID" value="SHJ07124.1"/>
    <property type="molecule type" value="Genomic_DNA"/>
</dbReference>
<dbReference type="EMBL" id="JBFSOO010000005">
    <property type="protein sequence ID" value="MEZ6853660.1"/>
    <property type="molecule type" value="Genomic_DNA"/>
</dbReference>
<dbReference type="Proteomes" id="UP000184001">
    <property type="component" value="Unassembled WGS sequence"/>
</dbReference>
<dbReference type="Gene3D" id="1.10.10.10">
    <property type="entry name" value="Winged helix-like DNA-binding domain superfamily/Winged helix DNA-binding domain"/>
    <property type="match status" value="1"/>
</dbReference>
<organism evidence="3 4">
    <name type="scientific">Halodesulfovibrio aestuarii</name>
    <dbReference type="NCBI Taxonomy" id="126333"/>
    <lineage>
        <taxon>Bacteria</taxon>
        <taxon>Pseudomonadati</taxon>
        <taxon>Thermodesulfobacteriota</taxon>
        <taxon>Desulfovibrionia</taxon>
        <taxon>Desulfovibrionales</taxon>
        <taxon>Desulfovibrionaceae</taxon>
        <taxon>Halodesulfovibrio</taxon>
    </lineage>
</organism>
<dbReference type="Pfam" id="PF13730">
    <property type="entry name" value="HTH_36"/>
    <property type="match status" value="1"/>
</dbReference>
<comment type="caution">
    <text evidence="3">The sequence shown here is derived from an EMBL/GenBank/DDBJ whole genome shotgun (WGS) entry which is preliminary data.</text>
</comment>
<feature type="compositionally biased region" description="Polar residues" evidence="1">
    <location>
        <begin position="214"/>
        <end position="244"/>
    </location>
</feature>
<reference evidence="2 5" key="2">
    <citation type="submission" date="2024-07" db="EMBL/GenBank/DDBJ databases">
        <title>Active virus-host system and metabolic interactions in a Lokiarchaeon culture.</title>
        <authorList>
            <person name="Ponce Toledo R.I."/>
            <person name="Rodrigues Oliveira T."/>
            <person name="Schleper C."/>
        </authorList>
    </citation>
    <scope>NUCLEOTIDE SEQUENCE [LARGE SCALE GENOMIC DNA]</scope>
    <source>
        <strain evidence="2 5">B35</strain>
    </source>
</reference>
<feature type="compositionally biased region" description="Basic and acidic residues" evidence="1">
    <location>
        <begin position="186"/>
        <end position="197"/>
    </location>
</feature>
<feature type="region of interest" description="Disordered" evidence="1">
    <location>
        <begin position="186"/>
        <end position="258"/>
    </location>
</feature>
<evidence type="ECO:0000313" key="4">
    <source>
        <dbReference type="Proteomes" id="UP000184001"/>
    </source>
</evidence>
<dbReference type="AlphaFoldDB" id="A0A8G2F7R2"/>
<dbReference type="RefSeq" id="WP_020000488.1">
    <property type="nucleotide sequence ID" value="NZ_CP192219.1"/>
</dbReference>
<accession>A0A8G2F7R2</accession>
<dbReference type="InterPro" id="IPR036388">
    <property type="entry name" value="WH-like_DNA-bd_sf"/>
</dbReference>
<keyword evidence="5" id="KW-1185">Reference proteome</keyword>
<proteinExistence type="predicted"/>
<gene>
    <name evidence="2" type="ORF">AB2Z07_08980</name>
    <name evidence="3" type="ORF">SAMN05660830_01549</name>
</gene>
<evidence type="ECO:0000256" key="1">
    <source>
        <dbReference type="SAM" id="MobiDB-lite"/>
    </source>
</evidence>
<evidence type="ECO:0000313" key="3">
    <source>
        <dbReference type="EMBL" id="SHJ07124.1"/>
    </source>
</evidence>
<protein>
    <submittedName>
        <fullName evidence="3">Helix-turn-helix domain-containing protein</fullName>
    </submittedName>
</protein>
<dbReference type="Proteomes" id="UP001568358">
    <property type="component" value="Unassembled WGS sequence"/>
</dbReference>
<sequence length="430" mass="48612">MKEFFIQKCENAFSPVPNWVQRLASLTMGAKLTYGRLLQCANDEGVAWPSQRYLSKELGCSLRSIVTYIGELKKHDLIAVSKTYIGDYPRTVYRFVVPDDQRSIPEPKEFTPSILDDDADIFFCTDAGTYLYATPSTQISSAPASEQGLHENSAVECKPCAGVSNSCVEGTQRLRRGYATPALSYNDDKNKILEQRKNNTPHIPPRSKEHSFPNKAQQPTFGEKASSFSPTFPYSPRNDSTPTSLKDGRGKITSCPASPLPEKLTSDFEAIWDIFPLKQGKIPAQTRWNQLVRQKKLPELSVILNSIKEHIATDNRWQRGIIPNLERWLREHRWTDQPFADPAAREKELTEARKQELELQAAKELMSLREAIKGYPTPITDPVTVELIDSHGGLSTLSRMPERNLPYILNSFVKNYTQLSLKKGLEEVHV</sequence>
<evidence type="ECO:0000313" key="5">
    <source>
        <dbReference type="Proteomes" id="UP001568358"/>
    </source>
</evidence>
<evidence type="ECO:0000313" key="2">
    <source>
        <dbReference type="EMBL" id="MEZ6853660.1"/>
    </source>
</evidence>
<name>A0A8G2F7R2_9BACT</name>